<keyword evidence="2" id="KW-1185">Reference proteome</keyword>
<dbReference type="EMBL" id="VSFC01000050">
    <property type="protein sequence ID" value="TYA53904.1"/>
    <property type="molecule type" value="Genomic_DNA"/>
</dbReference>
<dbReference type="InterPro" id="IPR029465">
    <property type="entry name" value="ATPgrasp_TupA"/>
</dbReference>
<dbReference type="Proteomes" id="UP000324550">
    <property type="component" value="Unassembled WGS sequence"/>
</dbReference>
<gene>
    <name evidence="1" type="ORF">FVF61_09715</name>
</gene>
<dbReference type="AlphaFoldDB" id="A0A5D0G552"/>
<dbReference type="OrthoDB" id="9791827at2"/>
<comment type="caution">
    <text evidence="1">The sequence shown here is derived from an EMBL/GenBank/DDBJ whole genome shotgun (WGS) entry which is preliminary data.</text>
</comment>
<accession>A0A5D0G552</accession>
<keyword evidence="1" id="KW-0808">Transferase</keyword>
<proteinExistence type="predicted"/>
<dbReference type="Pfam" id="PF14305">
    <property type="entry name" value="ATPgrasp_TupA"/>
    <property type="match status" value="1"/>
</dbReference>
<sequence>MRFLPPKIYVHFLYEYYTGKKLNLENPEEFNEKIQWYKVYYHPKILNQLVDKYDVRAYVEEKIGSQYLNEIYGVFEKPDEIPFDNLPSQFVIKATHTSSHNIIVTDKNNLDKTKTIKLLNKWLGKNQYYRIGQEWAYKDVEPRIIIEKFLKENDKDSLVDYKFYCFNGVAKFVDIHLDRETNHQQGCYDLNFNLLPFRKKAKSKNISSEIEKPTNYDEMIKLSETLSKSFPFVRVDFYSINGKSIFGEMTFYPSDGRKDFYPDEYNKIIGDYFKLPKLEEGQKEITTIG</sequence>
<dbReference type="GO" id="GO:0016740">
    <property type="term" value="F:transferase activity"/>
    <property type="evidence" value="ECO:0007669"/>
    <property type="project" value="UniProtKB-KW"/>
</dbReference>
<name>A0A5D0G552_9FLAO</name>
<evidence type="ECO:0000313" key="1">
    <source>
        <dbReference type="EMBL" id="TYA53904.1"/>
    </source>
</evidence>
<reference evidence="1 2" key="1">
    <citation type="submission" date="2019-08" db="EMBL/GenBank/DDBJ databases">
        <title>Formosa sediminis sp. nov., isolated from marine sediment.</title>
        <authorList>
            <person name="Cao W.R."/>
        </authorList>
    </citation>
    <scope>NUCLEOTIDE SEQUENCE [LARGE SCALE GENOMIC DNA]</scope>
    <source>
        <strain evidence="1 2">1494</strain>
    </source>
</reference>
<organism evidence="1 2">
    <name type="scientific">Formosa maritima</name>
    <dbReference type="NCBI Taxonomy" id="2592046"/>
    <lineage>
        <taxon>Bacteria</taxon>
        <taxon>Pseudomonadati</taxon>
        <taxon>Bacteroidota</taxon>
        <taxon>Flavobacteriia</taxon>
        <taxon>Flavobacteriales</taxon>
        <taxon>Flavobacteriaceae</taxon>
        <taxon>Formosa</taxon>
    </lineage>
</organism>
<evidence type="ECO:0000313" key="2">
    <source>
        <dbReference type="Proteomes" id="UP000324550"/>
    </source>
</evidence>
<protein>
    <submittedName>
        <fullName evidence="1">Glycosyltransferase</fullName>
    </submittedName>
</protein>